<dbReference type="CDD" id="cd06530">
    <property type="entry name" value="S26_SPase_I"/>
    <property type="match status" value="1"/>
</dbReference>
<accession>A0AAN7C9L9</accession>
<dbReference type="InterPro" id="IPR019533">
    <property type="entry name" value="Peptidase_S26"/>
</dbReference>
<dbReference type="Gene3D" id="1.50.40.10">
    <property type="entry name" value="Mitochondrial carrier domain"/>
    <property type="match status" value="2"/>
</dbReference>
<protein>
    <recommendedName>
        <fullName evidence="4">Eukaryotic translation initiation factor 2 subunit alpha</fullName>
    </recommendedName>
</protein>
<dbReference type="FunFam" id="3.30.70.1130:FF:000001">
    <property type="entry name" value="Eukaryotic translation initiation factor 2 subunit 1"/>
    <property type="match status" value="1"/>
</dbReference>
<dbReference type="InterPro" id="IPR011488">
    <property type="entry name" value="TIF_2_asu"/>
</dbReference>
<comment type="similarity">
    <text evidence="3">Belongs to the eIF-2-alpha family.</text>
</comment>
<dbReference type="InterPro" id="IPR023395">
    <property type="entry name" value="MCP_dom_sf"/>
</dbReference>
<dbReference type="Gene3D" id="2.10.109.10">
    <property type="entry name" value="Umud Fragment, subunit A"/>
    <property type="match status" value="1"/>
</dbReference>
<keyword evidence="13 16" id="KW-0472">Membrane</keyword>
<evidence type="ECO:0000313" key="19">
    <source>
        <dbReference type="EMBL" id="KAK4236918.1"/>
    </source>
</evidence>
<evidence type="ECO:0000256" key="11">
    <source>
        <dbReference type="ARBA" id="ARBA00022917"/>
    </source>
</evidence>
<evidence type="ECO:0000256" key="16">
    <source>
        <dbReference type="PROSITE-ProRule" id="PRU00282"/>
    </source>
</evidence>
<evidence type="ECO:0000256" key="8">
    <source>
        <dbReference type="ARBA" id="ARBA00022692"/>
    </source>
</evidence>
<keyword evidence="6" id="KW-0396">Initiation factor</keyword>
<feature type="active site" evidence="15">
    <location>
        <position position="340"/>
    </location>
</feature>
<dbReference type="Gene3D" id="1.10.150.190">
    <property type="entry name" value="Translation initiation factor 2, subunit 1, domain 2"/>
    <property type="match status" value="1"/>
</dbReference>
<feature type="repeat" description="Solcar" evidence="16">
    <location>
        <begin position="599"/>
        <end position="706"/>
    </location>
</feature>
<dbReference type="SUPFAM" id="SSF51306">
    <property type="entry name" value="LexA/Signal peptidase"/>
    <property type="match status" value="1"/>
</dbReference>
<dbReference type="Gene3D" id="3.30.70.1130">
    <property type="entry name" value="EIF_2_alpha"/>
    <property type="match status" value="1"/>
</dbReference>
<evidence type="ECO:0000256" key="7">
    <source>
        <dbReference type="ARBA" id="ARBA00022553"/>
    </source>
</evidence>
<dbReference type="PANTHER" id="PTHR10602">
    <property type="entry name" value="EUKARYOTIC TRANSLATION INITIATION FACTOR 2 SUBUNIT 1"/>
    <property type="match status" value="1"/>
</dbReference>
<dbReference type="GO" id="GO:0043022">
    <property type="term" value="F:ribosome binding"/>
    <property type="evidence" value="ECO:0007669"/>
    <property type="project" value="TreeGrafter"/>
</dbReference>
<keyword evidence="10" id="KW-0694">RNA-binding</keyword>
<evidence type="ECO:0000256" key="12">
    <source>
        <dbReference type="ARBA" id="ARBA00022989"/>
    </source>
</evidence>
<dbReference type="FunFam" id="2.40.50.140:FF:000015">
    <property type="entry name" value="Eukaryotic translation initiation factor 2 subunit alpha"/>
    <property type="match status" value="1"/>
</dbReference>
<evidence type="ECO:0000256" key="9">
    <source>
        <dbReference type="ARBA" id="ARBA00022792"/>
    </source>
</evidence>
<keyword evidence="12" id="KW-1133">Transmembrane helix</keyword>
<dbReference type="Proteomes" id="UP001303760">
    <property type="component" value="Unassembled WGS sequence"/>
</dbReference>
<dbReference type="CDD" id="cd04452">
    <property type="entry name" value="S1_IF2_alpha"/>
    <property type="match status" value="1"/>
</dbReference>
<keyword evidence="8 16" id="KW-0812">Transmembrane</keyword>
<evidence type="ECO:0000256" key="10">
    <source>
        <dbReference type="ARBA" id="ARBA00022884"/>
    </source>
</evidence>
<keyword evidence="11" id="KW-0648">Protein biosynthesis</keyword>
<sequence>MSLSNCRFYEEKYPEIDSFVMIADMGAYVKLLEYDNIDGMILLSELSRRRIRSIQKLIRVGRNEVVVVLRVDKEKGYIDLSKRRVSPEDIVRCEERYNKSKIVHSIMRHVAEKTQTPIERLYETIGWPLNRKYGHSLDAFKLSITNPDIWNDIQFPSDAVAEELKSYIGKRLTPQPTKVRADIEVTCFGYEGIDAIKTALRTAESRNTKDSQVKCRLVSPPLYVLTNTCLDKNAGIARLEEAIVDVRTSIESAGGNLVVKMAPKAVTESDDAELQALMEKRERENAEVSGDESVSESDDNIPETFLRQVSRYLIRYATWIPPLIWFNAYVAEVTFIRGPSMYPFLNPQYNESLRKDLCLVWKLYAHEGLRRGMVVTFRNPNDPNKITVKRIVGLEGDVVRTKPPYPYQHVIVPEGHVWVEGDGELSKDSNYYGPISARLITGKITHILSPWDRAGRFRPLPGRRNPPVLFPRAMVLGFETANRTPSTVSPPAWSVPDFDPAALDHGHTDHAHILSHAIATGTESLRAHNNMRSQDGEVEGRPPYLHCMLAGGLGGSTGDMLMHSLDTVKTRQQGDPHIPPKYTSLGSSYLKIFRQEGIRRGLYGGWIPALAGSFPATCFFFGSYEWSKRQMLDYGVQPHLAYLLAGRYNNPFFTSGYNYRGTADAVRTIVRTEGFSALFYGYGATLWRDLPFSALQFMFYEQGQSWAHQYKGSREIGWELELLTGAAAGGLAGTMTCPLDVVKTRLQTQVHPEAGGLGPAPTADTSATGTVKDGHTKTATEAASKLQKRLISTSSPSTHTPKPGAVTLETSSMITGLRLIYKAEGIAGWFRGVGPRAAWTSIQSGCMLFLYQSILRKLEVYMPMERRELAQ</sequence>
<dbReference type="InterPro" id="IPR018108">
    <property type="entry name" value="MCP_transmembrane"/>
</dbReference>
<dbReference type="PROSITE" id="PS50920">
    <property type="entry name" value="SOLCAR"/>
    <property type="match status" value="2"/>
</dbReference>
<evidence type="ECO:0000256" key="13">
    <source>
        <dbReference type="ARBA" id="ARBA00023136"/>
    </source>
</evidence>
<dbReference type="GO" id="GO:0003723">
    <property type="term" value="F:RNA binding"/>
    <property type="evidence" value="ECO:0007669"/>
    <property type="project" value="UniProtKB-KW"/>
</dbReference>
<feature type="region of interest" description="Disordered" evidence="17">
    <location>
        <begin position="752"/>
        <end position="806"/>
    </location>
</feature>
<keyword evidence="9" id="KW-0999">Mitochondrion inner membrane</keyword>
<dbReference type="InterPro" id="IPR024055">
    <property type="entry name" value="TIF2_asu_C"/>
</dbReference>
<evidence type="ECO:0000259" key="18">
    <source>
        <dbReference type="PROSITE" id="PS50126"/>
    </source>
</evidence>
<dbReference type="Pfam" id="PF00575">
    <property type="entry name" value="S1"/>
    <property type="match status" value="1"/>
</dbReference>
<feature type="compositionally biased region" description="Low complexity" evidence="17">
    <location>
        <begin position="792"/>
        <end position="803"/>
    </location>
</feature>
<feature type="repeat" description="Solcar" evidence="16">
    <location>
        <begin position="716"/>
        <end position="857"/>
    </location>
</feature>
<dbReference type="Gene3D" id="2.40.50.140">
    <property type="entry name" value="Nucleic acid-binding proteins"/>
    <property type="match status" value="1"/>
</dbReference>
<dbReference type="PROSITE" id="PS50126">
    <property type="entry name" value="S1"/>
    <property type="match status" value="1"/>
</dbReference>
<dbReference type="EMBL" id="MU860165">
    <property type="protein sequence ID" value="KAK4236918.1"/>
    <property type="molecule type" value="Genomic_DNA"/>
</dbReference>
<feature type="active site" evidence="15">
    <location>
        <position position="389"/>
    </location>
</feature>
<dbReference type="PANTHER" id="PTHR10602:SF0">
    <property type="entry name" value="EUKARYOTIC TRANSLATION INITIATION FACTOR 2 SUBUNIT 1"/>
    <property type="match status" value="1"/>
</dbReference>
<dbReference type="GO" id="GO:0003743">
    <property type="term" value="F:translation initiation factor activity"/>
    <property type="evidence" value="ECO:0007669"/>
    <property type="project" value="UniProtKB-KW"/>
</dbReference>
<keyword evidence="5" id="KW-0963">Cytoplasm</keyword>
<evidence type="ECO:0000256" key="3">
    <source>
        <dbReference type="ARBA" id="ARBA00007223"/>
    </source>
</evidence>
<dbReference type="PRINTS" id="PR00727">
    <property type="entry name" value="LEADERPTASE"/>
</dbReference>
<dbReference type="GO" id="GO:0005850">
    <property type="term" value="C:eukaryotic translation initiation factor 2 complex"/>
    <property type="evidence" value="ECO:0007669"/>
    <property type="project" value="TreeGrafter"/>
</dbReference>
<dbReference type="InterPro" id="IPR003029">
    <property type="entry name" value="S1_domain"/>
</dbReference>
<dbReference type="SUPFAM" id="SSF116742">
    <property type="entry name" value="eIF2alpha middle domain-like"/>
    <property type="match status" value="1"/>
</dbReference>
<dbReference type="GO" id="GO:0005829">
    <property type="term" value="C:cytosol"/>
    <property type="evidence" value="ECO:0007669"/>
    <property type="project" value="UniProtKB-SubCell"/>
</dbReference>
<gene>
    <name evidence="19" type="ORF">C8A03DRAFT_45154</name>
</gene>
<evidence type="ECO:0000256" key="15">
    <source>
        <dbReference type="PIRSR" id="PIRSR600223-1"/>
    </source>
</evidence>
<reference evidence="19" key="2">
    <citation type="submission" date="2023-05" db="EMBL/GenBank/DDBJ databases">
        <authorList>
            <consortium name="Lawrence Berkeley National Laboratory"/>
            <person name="Steindorff A."/>
            <person name="Hensen N."/>
            <person name="Bonometti L."/>
            <person name="Westerberg I."/>
            <person name="Brannstrom I.O."/>
            <person name="Guillou S."/>
            <person name="Cros-Aarteil S."/>
            <person name="Calhoun S."/>
            <person name="Haridas S."/>
            <person name="Kuo A."/>
            <person name="Mondo S."/>
            <person name="Pangilinan J."/>
            <person name="Riley R."/>
            <person name="Labutti K."/>
            <person name="Andreopoulos B."/>
            <person name="Lipzen A."/>
            <person name="Chen C."/>
            <person name="Yanf M."/>
            <person name="Daum C."/>
            <person name="Ng V."/>
            <person name="Clum A."/>
            <person name="Ohm R."/>
            <person name="Martin F."/>
            <person name="Silar P."/>
            <person name="Natvig D."/>
            <person name="Lalanne C."/>
            <person name="Gautier V."/>
            <person name="Ament-Velasquez S.L."/>
            <person name="Kruys A."/>
            <person name="Hutchinson M.I."/>
            <person name="Powell A.J."/>
            <person name="Barry K."/>
            <person name="Miller A.N."/>
            <person name="Grigoriev I.V."/>
            <person name="Debuchy R."/>
            <person name="Gladieux P."/>
            <person name="Thoren M.H."/>
            <person name="Johannesson H."/>
        </authorList>
    </citation>
    <scope>NUCLEOTIDE SEQUENCE</scope>
    <source>
        <strain evidence="19">CBS 532.94</strain>
    </source>
</reference>
<dbReference type="GO" id="GO:0006465">
    <property type="term" value="P:signal peptide processing"/>
    <property type="evidence" value="ECO:0007669"/>
    <property type="project" value="InterPro"/>
</dbReference>
<name>A0AAN7C9L9_9PEZI</name>
<evidence type="ECO:0000256" key="4">
    <source>
        <dbReference type="ARBA" id="ARBA00020409"/>
    </source>
</evidence>
<evidence type="ECO:0000256" key="5">
    <source>
        <dbReference type="ARBA" id="ARBA00022490"/>
    </source>
</evidence>
<dbReference type="InterPro" id="IPR024054">
    <property type="entry name" value="TIF2_asu_middle_sf"/>
</dbReference>
<dbReference type="SMART" id="SM00316">
    <property type="entry name" value="S1"/>
    <property type="match status" value="1"/>
</dbReference>
<comment type="caution">
    <text evidence="19">The sequence shown here is derived from an EMBL/GenBank/DDBJ whole genome shotgun (WGS) entry which is preliminary data.</text>
</comment>
<comment type="subcellular location">
    <subcellularLocation>
        <location evidence="2">Cytoplasm</location>
        <location evidence="2">Cytosol</location>
    </subcellularLocation>
    <subcellularLocation>
        <location evidence="1">Membrane</location>
        <topology evidence="1">Multi-pass membrane protein</topology>
    </subcellularLocation>
</comment>
<proteinExistence type="inferred from homology"/>
<reference evidence="19" key="1">
    <citation type="journal article" date="2023" name="Mol. Phylogenet. Evol.">
        <title>Genome-scale phylogeny and comparative genomics of the fungal order Sordariales.</title>
        <authorList>
            <person name="Hensen N."/>
            <person name="Bonometti L."/>
            <person name="Westerberg I."/>
            <person name="Brannstrom I.O."/>
            <person name="Guillou S."/>
            <person name="Cros-Aarteil S."/>
            <person name="Calhoun S."/>
            <person name="Haridas S."/>
            <person name="Kuo A."/>
            <person name="Mondo S."/>
            <person name="Pangilinan J."/>
            <person name="Riley R."/>
            <person name="LaButti K."/>
            <person name="Andreopoulos B."/>
            <person name="Lipzen A."/>
            <person name="Chen C."/>
            <person name="Yan M."/>
            <person name="Daum C."/>
            <person name="Ng V."/>
            <person name="Clum A."/>
            <person name="Steindorff A."/>
            <person name="Ohm R.A."/>
            <person name="Martin F."/>
            <person name="Silar P."/>
            <person name="Natvig D.O."/>
            <person name="Lalanne C."/>
            <person name="Gautier V."/>
            <person name="Ament-Velasquez S.L."/>
            <person name="Kruys A."/>
            <person name="Hutchinson M.I."/>
            <person name="Powell A.J."/>
            <person name="Barry K."/>
            <person name="Miller A.N."/>
            <person name="Grigoriev I.V."/>
            <person name="Debuchy R."/>
            <person name="Gladieux P."/>
            <person name="Hiltunen Thoren M."/>
            <person name="Johannesson H."/>
        </authorList>
    </citation>
    <scope>NUCLEOTIDE SEQUENCE</scope>
    <source>
        <strain evidence="19">CBS 532.94</strain>
    </source>
</reference>
<keyword evidence="20" id="KW-1185">Reference proteome</keyword>
<dbReference type="GO" id="GO:0004252">
    <property type="term" value="F:serine-type endopeptidase activity"/>
    <property type="evidence" value="ECO:0007669"/>
    <property type="project" value="InterPro"/>
</dbReference>
<organism evidence="19 20">
    <name type="scientific">Achaetomium macrosporum</name>
    <dbReference type="NCBI Taxonomy" id="79813"/>
    <lineage>
        <taxon>Eukaryota</taxon>
        <taxon>Fungi</taxon>
        <taxon>Dikarya</taxon>
        <taxon>Ascomycota</taxon>
        <taxon>Pezizomycotina</taxon>
        <taxon>Sordariomycetes</taxon>
        <taxon>Sordariomycetidae</taxon>
        <taxon>Sordariales</taxon>
        <taxon>Chaetomiaceae</taxon>
        <taxon>Achaetomium</taxon>
    </lineage>
</organism>
<comment type="function">
    <text evidence="14">eIF-2 functions in the early steps of protein synthesis by forming a ternary complex with GTP and initiator tRNA. This complex binds to a 40S ribosomal subunit, followed by mRNA binding to form a 43S pre-initiation complex. Junction of the 60S ribosomal subunit to form the 80S initiation complex is preceded by hydrolysis of the GTP bound to eIF-2 and release of an eIF-2-GDP binary complex. In order for eIF-2 to recycle and catalyze another round of initiation, the GDP bound to eIF-2 must exchange with GTP by way of a reaction catalyzed by eIF2B.</text>
</comment>
<keyword evidence="7" id="KW-0597">Phosphoprotein</keyword>
<dbReference type="SUPFAM" id="SSF103506">
    <property type="entry name" value="Mitochondrial carrier"/>
    <property type="match status" value="1"/>
</dbReference>
<dbReference type="Pfam" id="PF07541">
    <property type="entry name" value="EIF_2_alpha"/>
    <property type="match status" value="1"/>
</dbReference>
<evidence type="ECO:0000313" key="20">
    <source>
        <dbReference type="Proteomes" id="UP001303760"/>
    </source>
</evidence>
<dbReference type="InterPro" id="IPR012340">
    <property type="entry name" value="NA-bd_OB-fold"/>
</dbReference>
<dbReference type="GO" id="GO:0033290">
    <property type="term" value="C:eukaryotic 48S preinitiation complex"/>
    <property type="evidence" value="ECO:0007669"/>
    <property type="project" value="TreeGrafter"/>
</dbReference>
<dbReference type="InterPro" id="IPR000223">
    <property type="entry name" value="Pept_S26A_signal_pept_1"/>
</dbReference>
<dbReference type="FunFam" id="1.10.150.190:FF:000002">
    <property type="entry name" value="Translation initiation factor 2, alpha subunit"/>
    <property type="match status" value="1"/>
</dbReference>
<dbReference type="InterPro" id="IPR044126">
    <property type="entry name" value="S1_IF2_alpha"/>
</dbReference>
<dbReference type="GO" id="GO:0016020">
    <property type="term" value="C:membrane"/>
    <property type="evidence" value="ECO:0007669"/>
    <property type="project" value="UniProtKB-SubCell"/>
</dbReference>
<feature type="domain" description="S1 motif" evidence="18">
    <location>
        <begin position="22"/>
        <end position="83"/>
    </location>
</feature>
<keyword evidence="9" id="KW-0496">Mitochondrion</keyword>
<dbReference type="SUPFAM" id="SSF110993">
    <property type="entry name" value="eIF-2-alpha, C-terminal domain"/>
    <property type="match status" value="1"/>
</dbReference>
<dbReference type="SUPFAM" id="SSF50249">
    <property type="entry name" value="Nucleic acid-binding proteins"/>
    <property type="match status" value="1"/>
</dbReference>
<evidence type="ECO:0000256" key="1">
    <source>
        <dbReference type="ARBA" id="ARBA00004141"/>
    </source>
</evidence>
<evidence type="ECO:0000256" key="6">
    <source>
        <dbReference type="ARBA" id="ARBA00022540"/>
    </source>
</evidence>
<evidence type="ECO:0000256" key="14">
    <source>
        <dbReference type="ARBA" id="ARBA00060206"/>
    </source>
</evidence>
<dbReference type="InterPro" id="IPR036286">
    <property type="entry name" value="LexA/Signal_pep-like_sf"/>
</dbReference>
<dbReference type="Pfam" id="PF10502">
    <property type="entry name" value="Peptidase_S26"/>
    <property type="match status" value="1"/>
</dbReference>
<evidence type="ECO:0000256" key="2">
    <source>
        <dbReference type="ARBA" id="ARBA00004514"/>
    </source>
</evidence>
<dbReference type="Pfam" id="PF00153">
    <property type="entry name" value="Mito_carr"/>
    <property type="match status" value="4"/>
</dbReference>
<evidence type="ECO:0000256" key="17">
    <source>
        <dbReference type="SAM" id="MobiDB-lite"/>
    </source>
</evidence>
<dbReference type="AlphaFoldDB" id="A0AAN7C9L9"/>